<dbReference type="InterPro" id="IPR017927">
    <property type="entry name" value="FAD-bd_FR_type"/>
</dbReference>
<dbReference type="InterPro" id="IPR009050">
    <property type="entry name" value="Globin-like_sf"/>
</dbReference>
<feature type="domain" description="FAD-binding FR-type" evidence="13">
    <location>
        <begin position="139"/>
        <end position="240"/>
    </location>
</feature>
<evidence type="ECO:0000313" key="14">
    <source>
        <dbReference type="EMBL" id="GAA1689474.1"/>
    </source>
</evidence>
<evidence type="ECO:0000256" key="10">
    <source>
        <dbReference type="ARBA" id="ARBA00049433"/>
    </source>
</evidence>
<dbReference type="Gene3D" id="1.10.490.10">
    <property type="entry name" value="Globins"/>
    <property type="match status" value="1"/>
</dbReference>
<evidence type="ECO:0000256" key="6">
    <source>
        <dbReference type="ARBA" id="ARBA00022857"/>
    </source>
</evidence>
<comment type="catalytic activity">
    <reaction evidence="9">
        <text>2 nitric oxide + NADH + 2 O2 = 2 nitrate + NAD(+) + H(+)</text>
        <dbReference type="Rhea" id="RHEA:19469"/>
        <dbReference type="ChEBI" id="CHEBI:15378"/>
        <dbReference type="ChEBI" id="CHEBI:15379"/>
        <dbReference type="ChEBI" id="CHEBI:16480"/>
        <dbReference type="ChEBI" id="CHEBI:17632"/>
        <dbReference type="ChEBI" id="CHEBI:57540"/>
        <dbReference type="ChEBI" id="CHEBI:57945"/>
        <dbReference type="EC" id="1.14.12.17"/>
    </reaction>
</comment>
<dbReference type="InterPro" id="IPR001709">
    <property type="entry name" value="Flavoprot_Pyr_Nucl_cyt_Rdtase"/>
</dbReference>
<dbReference type="Gene3D" id="3.40.50.80">
    <property type="entry name" value="Nucleotide-binding domain of ferredoxin-NADP reductase (FNR) module"/>
    <property type="match status" value="1"/>
</dbReference>
<evidence type="ECO:0000256" key="1">
    <source>
        <dbReference type="ARBA" id="ARBA00001970"/>
    </source>
</evidence>
<dbReference type="InterPro" id="IPR017938">
    <property type="entry name" value="Riboflavin_synthase-like_b-brl"/>
</dbReference>
<dbReference type="Proteomes" id="UP001499851">
    <property type="component" value="Unassembled WGS sequence"/>
</dbReference>
<name>A0ABP4TKY2_9ACTN</name>
<dbReference type="Pfam" id="PF00042">
    <property type="entry name" value="Globin"/>
    <property type="match status" value="1"/>
</dbReference>
<dbReference type="RefSeq" id="WP_344490495.1">
    <property type="nucleotide sequence ID" value="NZ_BAAAQF010000021.1"/>
</dbReference>
<dbReference type="InterPro" id="IPR001433">
    <property type="entry name" value="OxRdtase_FAD/NAD-bd"/>
</dbReference>
<dbReference type="InterPro" id="IPR039261">
    <property type="entry name" value="FNR_nucleotide-bd"/>
</dbReference>
<dbReference type="PROSITE" id="PS01033">
    <property type="entry name" value="GLOBIN"/>
    <property type="match status" value="1"/>
</dbReference>
<proteinExistence type="inferred from homology"/>
<feature type="domain" description="Globin" evidence="12">
    <location>
        <begin position="1"/>
        <end position="132"/>
    </location>
</feature>
<evidence type="ECO:0000256" key="3">
    <source>
        <dbReference type="ARBA" id="ARBA00006401"/>
    </source>
</evidence>
<keyword evidence="11" id="KW-0561">Oxygen transport</keyword>
<dbReference type="PRINTS" id="PR00371">
    <property type="entry name" value="FPNCR"/>
</dbReference>
<reference evidence="15" key="1">
    <citation type="journal article" date="2019" name="Int. J. Syst. Evol. Microbiol.">
        <title>The Global Catalogue of Microorganisms (GCM) 10K type strain sequencing project: providing services to taxonomists for standard genome sequencing and annotation.</title>
        <authorList>
            <consortium name="The Broad Institute Genomics Platform"/>
            <consortium name="The Broad Institute Genome Sequencing Center for Infectious Disease"/>
            <person name="Wu L."/>
            <person name="Ma J."/>
        </authorList>
    </citation>
    <scope>NUCLEOTIDE SEQUENCE [LARGE SCALE GENOMIC DNA]</scope>
    <source>
        <strain evidence="15">JCM 16001</strain>
    </source>
</reference>
<comment type="caution">
    <text evidence="14">The sequence shown here is derived from an EMBL/GenBank/DDBJ whole genome shotgun (WGS) entry which is preliminary data.</text>
</comment>
<evidence type="ECO:0000256" key="5">
    <source>
        <dbReference type="ARBA" id="ARBA00022714"/>
    </source>
</evidence>
<evidence type="ECO:0000256" key="2">
    <source>
        <dbReference type="ARBA" id="ARBA00001974"/>
    </source>
</evidence>
<dbReference type="Pfam" id="PF00970">
    <property type="entry name" value="FAD_binding_6"/>
    <property type="match status" value="1"/>
</dbReference>
<dbReference type="SUPFAM" id="SSF63380">
    <property type="entry name" value="Riboflavin synthase domain-like"/>
    <property type="match status" value="1"/>
</dbReference>
<dbReference type="Gene3D" id="2.40.30.10">
    <property type="entry name" value="Translation factors"/>
    <property type="match status" value="1"/>
</dbReference>
<keyword evidence="11" id="KW-0349">Heme</keyword>
<dbReference type="CDD" id="cd19753">
    <property type="entry name" value="Mb-like_oxidoreductase"/>
    <property type="match status" value="1"/>
</dbReference>
<dbReference type="PROSITE" id="PS51384">
    <property type="entry name" value="FAD_FR"/>
    <property type="match status" value="1"/>
</dbReference>
<dbReference type="Pfam" id="PF00175">
    <property type="entry name" value="NAD_binding_1"/>
    <property type="match status" value="1"/>
</dbReference>
<evidence type="ECO:0000256" key="7">
    <source>
        <dbReference type="ARBA" id="ARBA00023014"/>
    </source>
</evidence>
<dbReference type="EC" id="1.14.12.17" evidence="4"/>
<comment type="cofactor">
    <cofactor evidence="1">
        <name>heme b</name>
        <dbReference type="ChEBI" id="CHEBI:60344"/>
    </cofactor>
</comment>
<evidence type="ECO:0000259" key="12">
    <source>
        <dbReference type="PROSITE" id="PS01033"/>
    </source>
</evidence>
<comment type="similarity">
    <text evidence="3">In the C-terminal section; belongs to the flavoprotein pyridine nucleotide cytochrome reductase family.</text>
</comment>
<dbReference type="PANTHER" id="PTHR47354:SF5">
    <property type="entry name" value="PROTEIN RFBI"/>
    <property type="match status" value="1"/>
</dbReference>
<dbReference type="InterPro" id="IPR050415">
    <property type="entry name" value="MRET"/>
</dbReference>
<comment type="similarity">
    <text evidence="11">Belongs to the globin family.</text>
</comment>
<keyword evidence="11" id="KW-0408">Iron</keyword>
<evidence type="ECO:0000256" key="8">
    <source>
        <dbReference type="ARBA" id="ARBA00023027"/>
    </source>
</evidence>
<organism evidence="14 15">
    <name type="scientific">Glycomyces endophyticus</name>
    <dbReference type="NCBI Taxonomy" id="480996"/>
    <lineage>
        <taxon>Bacteria</taxon>
        <taxon>Bacillati</taxon>
        <taxon>Actinomycetota</taxon>
        <taxon>Actinomycetes</taxon>
        <taxon>Glycomycetales</taxon>
        <taxon>Glycomycetaceae</taxon>
        <taxon>Glycomyces</taxon>
    </lineage>
</organism>
<evidence type="ECO:0000259" key="13">
    <source>
        <dbReference type="PROSITE" id="PS51384"/>
    </source>
</evidence>
<dbReference type="InterPro" id="IPR008333">
    <property type="entry name" value="Cbr1-like_FAD-bd_dom"/>
</dbReference>
<gene>
    <name evidence="14" type="ORF">GCM10009830_41370</name>
</gene>
<evidence type="ECO:0000313" key="15">
    <source>
        <dbReference type="Proteomes" id="UP001499851"/>
    </source>
</evidence>
<comment type="catalytic activity">
    <reaction evidence="10">
        <text>2 nitric oxide + NADPH + 2 O2 = 2 nitrate + NADP(+) + H(+)</text>
        <dbReference type="Rhea" id="RHEA:19465"/>
        <dbReference type="ChEBI" id="CHEBI:15378"/>
        <dbReference type="ChEBI" id="CHEBI:15379"/>
        <dbReference type="ChEBI" id="CHEBI:16480"/>
        <dbReference type="ChEBI" id="CHEBI:17632"/>
        <dbReference type="ChEBI" id="CHEBI:57783"/>
        <dbReference type="ChEBI" id="CHEBI:58349"/>
        <dbReference type="EC" id="1.14.12.17"/>
    </reaction>
</comment>
<evidence type="ECO:0000256" key="11">
    <source>
        <dbReference type="RuleBase" id="RU000356"/>
    </source>
</evidence>
<dbReference type="InterPro" id="IPR000971">
    <property type="entry name" value="Globin"/>
</dbReference>
<dbReference type="InterPro" id="IPR012292">
    <property type="entry name" value="Globin/Proto"/>
</dbReference>
<sequence>MVDAERLKKNWSLVAAHGDQVPLYFYSVLFLTHPETRDMFPMNMAAQRDKLVTALGAVVSNVDTIEHVVPALQDLGRDHRKFGALRGHYPAVGEALVATLEHFSGPHWTPAIAADWTAAYGLVAATMADAADEAAHYTPAWWDAEVVAHDRRDLETAVITVAPGRRFDYLPGQSFSMCTDLRPRVWRQYTPANAPRADGTLELHVRAVDGGEVSTALVSLLRPGDALRLGPATGSGLTLQQGHGPIAMIAGGTGVAPMKALIEQLAAAPRPTSLYWGARTPAGHYCLDEMRALAAAYEWLEFTPCADEDLFGAGVRIGSPAELAVADRRCVGAAVYLCGPPGMVEASGKHLVASGVRAEAIHFEPFGE</sequence>
<dbReference type="PANTHER" id="PTHR47354">
    <property type="entry name" value="NADH OXIDOREDUCTASE HCR"/>
    <property type="match status" value="1"/>
</dbReference>
<accession>A0ABP4TKY2</accession>
<keyword evidence="11" id="KW-0479">Metal-binding</keyword>
<keyword evidence="11" id="KW-0813">Transport</keyword>
<keyword evidence="7" id="KW-0411">Iron-sulfur</keyword>
<evidence type="ECO:0000256" key="9">
    <source>
        <dbReference type="ARBA" id="ARBA00048649"/>
    </source>
</evidence>
<dbReference type="PRINTS" id="PR00410">
    <property type="entry name" value="PHEHYDRXLASE"/>
</dbReference>
<comment type="cofactor">
    <cofactor evidence="2">
        <name>FAD</name>
        <dbReference type="ChEBI" id="CHEBI:57692"/>
    </cofactor>
</comment>
<keyword evidence="8" id="KW-0520">NAD</keyword>
<protein>
    <recommendedName>
        <fullName evidence="4">nitric oxide dioxygenase</fullName>
        <ecNumber evidence="4">1.14.12.17</ecNumber>
    </recommendedName>
</protein>
<keyword evidence="5" id="KW-0001">2Fe-2S</keyword>
<dbReference type="SUPFAM" id="SSF52343">
    <property type="entry name" value="Ferredoxin reductase-like, C-terminal NADP-linked domain"/>
    <property type="match status" value="1"/>
</dbReference>
<dbReference type="SUPFAM" id="SSF46458">
    <property type="entry name" value="Globin-like"/>
    <property type="match status" value="1"/>
</dbReference>
<keyword evidence="15" id="KW-1185">Reference proteome</keyword>
<evidence type="ECO:0000256" key="4">
    <source>
        <dbReference type="ARBA" id="ARBA00012229"/>
    </source>
</evidence>
<dbReference type="EMBL" id="BAAAQF010000021">
    <property type="protein sequence ID" value="GAA1689474.1"/>
    <property type="molecule type" value="Genomic_DNA"/>
</dbReference>
<keyword evidence="6" id="KW-0521">NADP</keyword>